<feature type="binding site" evidence="7">
    <location>
        <position position="66"/>
    </location>
    <ligand>
        <name>Zn(2+)</name>
        <dbReference type="ChEBI" id="CHEBI:29105"/>
        <label>1</label>
    </ligand>
</feature>
<dbReference type="Gene3D" id="1.10.132.30">
    <property type="match status" value="1"/>
</dbReference>
<dbReference type="PANTHER" id="PTHR19376:SF54">
    <property type="entry name" value="DNA-DIRECTED RNA POLYMERASE SUBUNIT BETA"/>
    <property type="match status" value="1"/>
</dbReference>
<dbReference type="CDD" id="cd01609">
    <property type="entry name" value="RNAP_beta'_N"/>
    <property type="match status" value="1"/>
</dbReference>
<dbReference type="Gene3D" id="1.10.150.390">
    <property type="match status" value="1"/>
</dbReference>
<dbReference type="GO" id="GO:0000287">
    <property type="term" value="F:magnesium ion binding"/>
    <property type="evidence" value="ECO:0007669"/>
    <property type="project" value="UniProtKB-UniRule"/>
</dbReference>
<keyword evidence="7" id="KW-0862">Zinc</keyword>
<dbReference type="Gene3D" id="1.10.274.100">
    <property type="entry name" value="RNA polymerase Rpb1, domain 3"/>
    <property type="match status" value="1"/>
</dbReference>
<feature type="binding site" evidence="7">
    <location>
        <position position="684"/>
    </location>
    <ligand>
        <name>Mg(2+)</name>
        <dbReference type="ChEBI" id="CHEBI:18420"/>
    </ligand>
</feature>
<feature type="binding site" evidence="7">
    <location>
        <position position="1243"/>
    </location>
    <ligand>
        <name>Zn(2+)</name>
        <dbReference type="ChEBI" id="CHEBI:29105"/>
        <label>2</label>
    </ligand>
</feature>
<dbReference type="Gene3D" id="2.40.40.20">
    <property type="match status" value="1"/>
</dbReference>
<dbReference type="InterPro" id="IPR007081">
    <property type="entry name" value="RNA_pol_Rpb1_5"/>
</dbReference>
<keyword evidence="5 7" id="KW-0804">Transcription</keyword>
<evidence type="ECO:0000256" key="4">
    <source>
        <dbReference type="ARBA" id="ARBA00022723"/>
    </source>
</evidence>
<dbReference type="GO" id="GO:0006351">
    <property type="term" value="P:DNA-templated transcription"/>
    <property type="evidence" value="ECO:0007669"/>
    <property type="project" value="UniProtKB-UniRule"/>
</dbReference>
<dbReference type="OrthoDB" id="9815296at2"/>
<dbReference type="GO" id="GO:0008270">
    <property type="term" value="F:zinc ion binding"/>
    <property type="evidence" value="ECO:0007669"/>
    <property type="project" value="UniProtKB-UniRule"/>
</dbReference>
<dbReference type="PANTHER" id="PTHR19376">
    <property type="entry name" value="DNA-DIRECTED RNA POLYMERASE"/>
    <property type="match status" value="1"/>
</dbReference>
<dbReference type="HOGENOM" id="CLU_000524_3_1_0"/>
<dbReference type="PATRIC" id="fig|1006576.9.peg.356"/>
<feature type="binding site" evidence="7">
    <location>
        <position position="1250"/>
    </location>
    <ligand>
        <name>Zn(2+)</name>
        <dbReference type="ChEBI" id="CHEBI:29105"/>
        <label>2</label>
    </ligand>
</feature>
<feature type="binding site" evidence="7">
    <location>
        <position position="688"/>
    </location>
    <ligand>
        <name>Mg(2+)</name>
        <dbReference type="ChEBI" id="CHEBI:18420"/>
    </ligand>
</feature>
<dbReference type="Pfam" id="PF04997">
    <property type="entry name" value="RNA_pol_Rpb1_1"/>
    <property type="match status" value="2"/>
</dbReference>
<evidence type="ECO:0000313" key="11">
    <source>
        <dbReference type="EMBL" id="CEP77688.1"/>
    </source>
</evidence>
<comment type="similarity">
    <text evidence="7 8">Belongs to the RNA polymerase beta' chain family.</text>
</comment>
<sequence length="1648" mass="187358">MANVSSFQRKIAKIKIGVASPQIILANSNGEVTKPETLNHRTGKPEKDGLFCEKIFGPTKDYECACGKYKGKKYEGTVCERCGVKVESKEARRRKMGHLELATPVSHIWYLKSSPSILSILLNIGVKDLENIIYYGSKRVVERAYLVLTSPENDALGYYPGEILYQKEYEIYSQYLDIHVEPAVKTSSVKGLPVADISGKVDIKSELTETERELTWIIIKDETGIERKYPVFEGASIMVEQDQQVEKGTPLADRFLYEDDYLTQKEYSLFMEYYPGTIEVERDIERDTPIVVITDLDKRFAKRIGKKIGDILLEDEARAYEEVMKILNSRIKEEREKIINKTLAEDIDFPEKKFEKGLKITQDVLNQLLELGVKDVLAKDEEDNERIYQINKYEKFEAGFGAEAVQKLLKKIDLELLKARLESELDKLDKKSQKALKILRRLKLVNDFINSGNKPEWLITNLIPVIPPDLRPLIQIEGGRFAATDLNDLYRKVINRNNRLKKLLEMDAPEIIVRNEKRILQQAVDSLIYNGRVGKPMTDRNRRPLRSLTDLLKGKKGRFRRNLLGKRVDYSGRAVIAVGPDLKLHECGLPKKMALELFKPFVLAELLKGSNAASKSARKFKKTIIEKEMPEAWEVLEEVIKGHPVLLNRAPTLHRISIQAFIPKLIEGNAIRLHPLVCPPFNADFDGDQMAVHIPLSNIAQAESKFLMLSRYNIISPANGKPISMPGKDIIAGTYYLTMHEDDKFESTKLPKNPKDIGKDGFVRHVFSDSMEAIYAYEYFKIIDSDIYLNEDHLEWKKSDFTLHEPISFRYENNNMVKTTIGKVIFNEAVPKDLINYSKKMDKKELKNLIFATFEKYGIDKTAELLDSIKDFGFHYSTLSGLTISIRDVLLSPKREEIIEEAKKQVLEIESLYEEGYLNDTERYKEIIQIWENTTNKVTEETAKTYRKYPFNPIWMMIESGARGNIDQLKQLAGMRGLMADPSGKIIEVPITSNFKNGLSELEFFTSTHGSRKGSADTALRTSTAGYLTRRLVDVAQAITITEHDCGTEKGIEARELWSDGSKIENLSDFLFGRILIKDVLDPETGNPVKDKKTHKEYKKDLMLNEEDAKSLASYNKEISVKKLLEYEEKTIDFDDLTNNIYSYESLEDVIIDNKTLIKKGEEITKEIVEELLLRNIQSLPVKAYKSAVYVGEDLKINVDGKQITLLKYQERIDLKTAKMLDKYGVEKVLVRPLIFIRSPLTCEAEEGICAKCYGMDLSNYRLVNIGEAVGVIAAQSIGEPGTQLTMRTFHTGGIATAQDITQGLPRAEELFEARKKTKGPEGIFAKSKGIVKAIERDEENKKGKKLRIILETSDGELDIYEADYKTKASVEIGDKVLPGQRLTSGNIKPRKILKDLGVDELSNHLLSEIKKIYAEQGVDIHDKHFEIIIRQMINKVEVIDGGDTHYMPGDLVPYNRVIKINEEIKNKNSSVEKNREIVIGKKLAKKVIIASENDDEESKIYDQGTTITEDIIKDIIEAGIKEIEVYEEYKEIKTEDGTSQLVGTSKKYLINPKNIIRFERRLLRITKASLEREGWLSAASFQQTVQILTEAAIEGRVDKLKGLKENVIVGQPIPAGTGLSLYTNLNYEVVQPEKEAEIATGREKSVG</sequence>
<dbReference type="Pfam" id="PF04983">
    <property type="entry name" value="RNA_pol_Rpb1_3"/>
    <property type="match status" value="1"/>
</dbReference>
<dbReference type="RefSeq" id="WP_045087273.1">
    <property type="nucleotide sequence ID" value="NZ_LN824141.1"/>
</dbReference>
<dbReference type="GO" id="GO:0003677">
    <property type="term" value="F:DNA binding"/>
    <property type="evidence" value="ECO:0007669"/>
    <property type="project" value="UniProtKB-UniRule"/>
</dbReference>
<dbReference type="Gene3D" id="1.10.40.90">
    <property type="match status" value="1"/>
</dbReference>
<keyword evidence="4 7" id="KW-0479">Metal-binding</keyword>
<feature type="coiled-coil region" evidence="9">
    <location>
        <begin position="411"/>
        <end position="438"/>
    </location>
</feature>
<feature type="binding site" evidence="7">
    <location>
        <position position="686"/>
    </location>
    <ligand>
        <name>Mg(2+)</name>
        <dbReference type="ChEBI" id="CHEBI:18420"/>
    </ligand>
</feature>
<evidence type="ECO:0000259" key="10">
    <source>
        <dbReference type="SMART" id="SM00663"/>
    </source>
</evidence>
<dbReference type="InterPro" id="IPR007066">
    <property type="entry name" value="RNA_pol_Rpb1_3"/>
</dbReference>
<comment type="function">
    <text evidence="7 8">DNA-dependent RNA polymerase catalyzes the transcription of DNA into RNA using the four ribonucleoside triphosphates as substrates.</text>
</comment>
<evidence type="ECO:0000256" key="9">
    <source>
        <dbReference type="SAM" id="Coils"/>
    </source>
</evidence>
<dbReference type="InterPro" id="IPR045867">
    <property type="entry name" value="DNA-dir_RpoC_beta_prime"/>
</dbReference>
<evidence type="ECO:0000256" key="3">
    <source>
        <dbReference type="ARBA" id="ARBA00022695"/>
    </source>
</evidence>
<gene>
    <name evidence="7 11" type="primary">rpoC</name>
    <name evidence="11" type="ORF">DTL3_0359</name>
</gene>
<feature type="binding site" evidence="7">
    <location>
        <position position="1046"/>
    </location>
    <ligand>
        <name>Zn(2+)</name>
        <dbReference type="ChEBI" id="CHEBI:29105"/>
        <label>2</label>
    </ligand>
</feature>
<evidence type="ECO:0000256" key="5">
    <source>
        <dbReference type="ARBA" id="ARBA00023163"/>
    </source>
</evidence>
<comment type="cofactor">
    <cofactor evidence="7">
        <name>Zn(2+)</name>
        <dbReference type="ChEBI" id="CHEBI:29105"/>
    </cofactor>
    <text evidence="7">Binds 2 Zn(2+) ions per subunit.</text>
</comment>
<protein>
    <recommendedName>
        <fullName evidence="7">DNA-directed RNA polymerase subunit beta'</fullName>
        <shortName evidence="7">RNAP subunit beta'</shortName>
        <ecNumber evidence="7">2.7.7.6</ecNumber>
    </recommendedName>
    <alternativeName>
        <fullName evidence="7">RNA polymerase subunit beta'</fullName>
    </alternativeName>
    <alternativeName>
        <fullName evidence="7">Transcriptase subunit beta'</fullName>
    </alternativeName>
</protein>
<dbReference type="Pfam" id="PF05000">
    <property type="entry name" value="RNA_pol_Rpb1_4"/>
    <property type="match status" value="1"/>
</dbReference>
<evidence type="ECO:0000256" key="8">
    <source>
        <dbReference type="RuleBase" id="RU004279"/>
    </source>
</evidence>
<dbReference type="InterPro" id="IPR012754">
    <property type="entry name" value="DNA-dir_RpoC_beta_prime_bact"/>
</dbReference>
<organism evidence="11 12">
    <name type="scientific">Defluviitoga tunisiensis</name>
    <dbReference type="NCBI Taxonomy" id="1006576"/>
    <lineage>
        <taxon>Bacteria</taxon>
        <taxon>Thermotogati</taxon>
        <taxon>Thermotogota</taxon>
        <taxon>Thermotogae</taxon>
        <taxon>Petrotogales</taxon>
        <taxon>Petrotogaceae</taxon>
        <taxon>Defluviitoga</taxon>
    </lineage>
</organism>
<dbReference type="InterPro" id="IPR007083">
    <property type="entry name" value="RNA_pol_Rpb1_4"/>
</dbReference>
<dbReference type="Proteomes" id="UP000032809">
    <property type="component" value="Chromosome I"/>
</dbReference>
<dbReference type="InterPro" id="IPR000722">
    <property type="entry name" value="RNA_pol_asu"/>
</dbReference>
<feature type="binding site" evidence="7">
    <location>
        <position position="64"/>
    </location>
    <ligand>
        <name>Zn(2+)</name>
        <dbReference type="ChEBI" id="CHEBI:29105"/>
        <label>1</label>
    </ligand>
</feature>
<feature type="binding site" evidence="7">
    <location>
        <position position="82"/>
    </location>
    <ligand>
        <name>Zn(2+)</name>
        <dbReference type="ChEBI" id="CHEBI:29105"/>
        <label>1</label>
    </ligand>
</feature>
<keyword evidence="7" id="KW-0460">Magnesium</keyword>
<evidence type="ECO:0000256" key="6">
    <source>
        <dbReference type="ARBA" id="ARBA00048552"/>
    </source>
</evidence>
<feature type="binding site" evidence="7">
    <location>
        <position position="1253"/>
    </location>
    <ligand>
        <name>Zn(2+)</name>
        <dbReference type="ChEBI" id="CHEBI:29105"/>
        <label>2</label>
    </ligand>
</feature>
<evidence type="ECO:0000256" key="2">
    <source>
        <dbReference type="ARBA" id="ARBA00022679"/>
    </source>
</evidence>
<comment type="subunit">
    <text evidence="7">The RNAP catalytic core consists of 2 alpha, 1 beta, 1 beta' and 1 omega subunit. When a sigma factor is associated with the core the holoenzyme is formed, which can initiate transcription.</text>
</comment>
<proteinExistence type="inferred from homology"/>
<dbReference type="EMBL" id="LN824141">
    <property type="protein sequence ID" value="CEP77688.1"/>
    <property type="molecule type" value="Genomic_DNA"/>
</dbReference>
<evidence type="ECO:0000256" key="1">
    <source>
        <dbReference type="ARBA" id="ARBA00022478"/>
    </source>
</evidence>
<dbReference type="STRING" id="1006576.DTL3_0359"/>
<dbReference type="InterPro" id="IPR038120">
    <property type="entry name" value="Rpb1_funnel_sf"/>
</dbReference>
<dbReference type="InterPro" id="IPR044893">
    <property type="entry name" value="RNA_pol_Rpb1_clamp_domain"/>
</dbReference>
<dbReference type="EC" id="2.7.7.6" evidence="7"/>
<reference evidence="12" key="1">
    <citation type="submission" date="2014-11" db="EMBL/GenBank/DDBJ databases">
        <authorList>
            <person name="Wibberg D."/>
        </authorList>
    </citation>
    <scope>NUCLEOTIDE SEQUENCE [LARGE SCALE GENOMIC DNA]</scope>
    <source>
        <strain evidence="12">L3</strain>
    </source>
</reference>
<keyword evidence="1 7" id="KW-0240">DNA-directed RNA polymerase</keyword>
<keyword evidence="2 7" id="KW-0808">Transferase</keyword>
<dbReference type="InterPro" id="IPR006592">
    <property type="entry name" value="RNA_pol_N"/>
</dbReference>
<dbReference type="InterPro" id="IPR007080">
    <property type="entry name" value="RNA_pol_Rpb1_1"/>
</dbReference>
<keyword evidence="9" id="KW-0175">Coiled coil</keyword>
<feature type="binding site" evidence="7">
    <location>
        <position position="79"/>
    </location>
    <ligand>
        <name>Zn(2+)</name>
        <dbReference type="ChEBI" id="CHEBI:29105"/>
        <label>1</label>
    </ligand>
</feature>
<dbReference type="Pfam" id="PF00623">
    <property type="entry name" value="RNA_pol_Rpb1_2"/>
    <property type="match status" value="1"/>
</dbReference>
<comment type="catalytic activity">
    <reaction evidence="6 7 8">
        <text>RNA(n) + a ribonucleoside 5'-triphosphate = RNA(n+1) + diphosphate</text>
        <dbReference type="Rhea" id="RHEA:21248"/>
        <dbReference type="Rhea" id="RHEA-COMP:14527"/>
        <dbReference type="Rhea" id="RHEA-COMP:17342"/>
        <dbReference type="ChEBI" id="CHEBI:33019"/>
        <dbReference type="ChEBI" id="CHEBI:61557"/>
        <dbReference type="ChEBI" id="CHEBI:140395"/>
        <dbReference type="EC" id="2.7.7.6"/>
    </reaction>
</comment>
<comment type="cofactor">
    <cofactor evidence="7">
        <name>Mg(2+)</name>
        <dbReference type="ChEBI" id="CHEBI:18420"/>
    </cofactor>
    <text evidence="7">Binds 1 Mg(2+) ion per subunit.</text>
</comment>
<dbReference type="GO" id="GO:0000428">
    <property type="term" value="C:DNA-directed RNA polymerase complex"/>
    <property type="evidence" value="ECO:0007669"/>
    <property type="project" value="UniProtKB-KW"/>
</dbReference>
<dbReference type="SUPFAM" id="SSF64484">
    <property type="entry name" value="beta and beta-prime subunits of DNA dependent RNA-polymerase"/>
    <property type="match status" value="1"/>
</dbReference>
<dbReference type="Gene3D" id="1.10.1790.20">
    <property type="match status" value="1"/>
</dbReference>
<dbReference type="SMART" id="SM00663">
    <property type="entry name" value="RPOLA_N"/>
    <property type="match status" value="1"/>
</dbReference>
<accession>A0A0C7NW64</accession>
<evidence type="ECO:0000313" key="12">
    <source>
        <dbReference type="Proteomes" id="UP000032809"/>
    </source>
</evidence>
<feature type="domain" description="RNA polymerase N-terminal" evidence="10">
    <location>
        <begin position="456"/>
        <end position="738"/>
    </location>
</feature>
<dbReference type="GO" id="GO:0003899">
    <property type="term" value="F:DNA-directed RNA polymerase activity"/>
    <property type="evidence" value="ECO:0007669"/>
    <property type="project" value="UniProtKB-UniRule"/>
</dbReference>
<dbReference type="KEGG" id="dtn:DTL3_0359"/>
<dbReference type="HAMAP" id="MF_01322">
    <property type="entry name" value="RNApol_bact_RpoC"/>
    <property type="match status" value="1"/>
</dbReference>
<keyword evidence="12" id="KW-1185">Reference proteome</keyword>
<evidence type="ECO:0000256" key="7">
    <source>
        <dbReference type="HAMAP-Rule" id="MF_01322"/>
    </source>
</evidence>
<dbReference type="Gene3D" id="4.10.860.120">
    <property type="entry name" value="RNA polymerase II, clamp domain"/>
    <property type="match status" value="1"/>
</dbReference>
<dbReference type="Gene3D" id="2.40.50.100">
    <property type="match status" value="2"/>
</dbReference>
<dbReference type="CDD" id="cd02655">
    <property type="entry name" value="RNAP_beta'_C"/>
    <property type="match status" value="1"/>
</dbReference>
<dbReference type="Pfam" id="PF04998">
    <property type="entry name" value="RNA_pol_Rpb1_5"/>
    <property type="match status" value="1"/>
</dbReference>
<name>A0A0C7NW64_DEFTU</name>
<keyword evidence="3 7" id="KW-0548">Nucleotidyltransferase</keyword>
<dbReference type="InterPro" id="IPR042102">
    <property type="entry name" value="RNA_pol_Rpb1_3_sf"/>
</dbReference>